<protein>
    <recommendedName>
        <fullName evidence="4">Chitobiosyldiphosphodolichol beta-mannosyltransferase</fullName>
        <ecNumber evidence="3">2.4.1.142</ecNumber>
    </recommendedName>
</protein>
<dbReference type="OMA" id="CKLIIDW"/>
<dbReference type="GO" id="GO:0004578">
    <property type="term" value="F:chitobiosyldiphosphodolichol beta-mannosyltransferase activity"/>
    <property type="evidence" value="ECO:0007669"/>
    <property type="project" value="UniProtKB-EC"/>
</dbReference>
<dbReference type="GO" id="GO:0005789">
    <property type="term" value="C:endoplasmic reticulum membrane"/>
    <property type="evidence" value="ECO:0007669"/>
    <property type="project" value="UniProtKB-SubCell"/>
</dbReference>
<dbReference type="Gene3D" id="3.40.50.2000">
    <property type="entry name" value="Glycogen Phosphorylase B"/>
    <property type="match status" value="2"/>
</dbReference>
<keyword evidence="9" id="KW-1133">Transmembrane helix</keyword>
<keyword evidence="14" id="KW-1185">Reference proteome</keyword>
<evidence type="ECO:0000256" key="1">
    <source>
        <dbReference type="ARBA" id="ARBA00004389"/>
    </source>
</evidence>
<dbReference type="Proteomes" id="UP000016088">
    <property type="component" value="Unassembled WGS sequence"/>
</dbReference>
<dbReference type="PANTHER" id="PTHR13036:SF0">
    <property type="entry name" value="CHITOBIOSYLDIPHOSPHODOLICHOL BETA-MANNOSYLTRANSFERASE"/>
    <property type="match status" value="1"/>
</dbReference>
<name>S9Q4X3_SCHOY</name>
<dbReference type="Pfam" id="PF13692">
    <property type="entry name" value="Glyco_trans_1_4"/>
    <property type="match status" value="1"/>
</dbReference>
<dbReference type="HOGENOM" id="CLU_012079_0_0_1"/>
<proteinExistence type="predicted"/>
<dbReference type="AlphaFoldDB" id="S9Q4X3"/>
<evidence type="ECO:0000256" key="5">
    <source>
        <dbReference type="ARBA" id="ARBA00022676"/>
    </source>
</evidence>
<comment type="subcellular location">
    <subcellularLocation>
        <location evidence="1">Endoplasmic reticulum membrane</location>
        <topology evidence="1">Single-pass membrane protein</topology>
    </subcellularLocation>
</comment>
<keyword evidence="5 13" id="KW-0328">Glycosyltransferase</keyword>
<dbReference type="SUPFAM" id="SSF53756">
    <property type="entry name" value="UDP-Glycosyltransferase/glycogen phosphorylase"/>
    <property type="match status" value="1"/>
</dbReference>
<keyword evidence="12" id="KW-0732">Signal</keyword>
<evidence type="ECO:0000256" key="6">
    <source>
        <dbReference type="ARBA" id="ARBA00022679"/>
    </source>
</evidence>
<evidence type="ECO:0000256" key="10">
    <source>
        <dbReference type="ARBA" id="ARBA00023136"/>
    </source>
</evidence>
<keyword evidence="8" id="KW-0256">Endoplasmic reticulum</keyword>
<keyword evidence="6" id="KW-0808">Transferase</keyword>
<reference evidence="13 14" key="1">
    <citation type="journal article" date="2011" name="Science">
        <title>Comparative functional genomics of the fission yeasts.</title>
        <authorList>
            <person name="Rhind N."/>
            <person name="Chen Z."/>
            <person name="Yassour M."/>
            <person name="Thompson D.A."/>
            <person name="Haas B.J."/>
            <person name="Habib N."/>
            <person name="Wapinski I."/>
            <person name="Roy S."/>
            <person name="Lin M.F."/>
            <person name="Heiman D.I."/>
            <person name="Young S.K."/>
            <person name="Furuya K."/>
            <person name="Guo Y."/>
            <person name="Pidoux A."/>
            <person name="Chen H.M."/>
            <person name="Robbertse B."/>
            <person name="Goldberg J.M."/>
            <person name="Aoki K."/>
            <person name="Bayne E.H."/>
            <person name="Berlin A.M."/>
            <person name="Desjardins C.A."/>
            <person name="Dobbs E."/>
            <person name="Dukaj L."/>
            <person name="Fan L."/>
            <person name="FitzGerald M.G."/>
            <person name="French C."/>
            <person name="Gujja S."/>
            <person name="Hansen K."/>
            <person name="Keifenheim D."/>
            <person name="Levin J.Z."/>
            <person name="Mosher R.A."/>
            <person name="Mueller C.A."/>
            <person name="Pfiffner J."/>
            <person name="Priest M."/>
            <person name="Russ C."/>
            <person name="Smialowska A."/>
            <person name="Swoboda P."/>
            <person name="Sykes S.M."/>
            <person name="Vaughn M."/>
            <person name="Vengrova S."/>
            <person name="Yoder R."/>
            <person name="Zeng Q."/>
            <person name="Allshire R."/>
            <person name="Baulcombe D."/>
            <person name="Birren B.W."/>
            <person name="Brown W."/>
            <person name="Ekwall K."/>
            <person name="Kellis M."/>
            <person name="Leatherwood J."/>
            <person name="Levin H."/>
            <person name="Margalit H."/>
            <person name="Martienssen R."/>
            <person name="Nieduszynski C.A."/>
            <person name="Spatafora J.W."/>
            <person name="Friedman N."/>
            <person name="Dalgaard J.Z."/>
            <person name="Baumann P."/>
            <person name="Niki H."/>
            <person name="Regev A."/>
            <person name="Nusbaum C."/>
        </authorList>
    </citation>
    <scope>NUCLEOTIDE SEQUENCE [LARGE SCALE GENOMIC DNA]</scope>
    <source>
        <strain evidence="14">yFS286</strain>
    </source>
</reference>
<comment type="function">
    <text evidence="11">Participates in the formation of the lipid-linked precursor oligosaccharide for N-glycosylation. Involved in assembling the dolichol-pyrophosphate-GlcNAc(2)-Man(5) intermediate on the cytoplasmic surface of the ER.</text>
</comment>
<evidence type="ECO:0000256" key="4">
    <source>
        <dbReference type="ARBA" id="ARBA00015841"/>
    </source>
</evidence>
<dbReference type="OrthoDB" id="614844at2759"/>
<dbReference type="InterPro" id="IPR026051">
    <property type="entry name" value="ALG1-like"/>
</dbReference>
<evidence type="ECO:0000256" key="2">
    <source>
        <dbReference type="ARBA" id="ARBA00004922"/>
    </source>
</evidence>
<evidence type="ECO:0000313" key="14">
    <source>
        <dbReference type="Proteomes" id="UP000016088"/>
    </source>
</evidence>
<dbReference type="RefSeq" id="XP_013016108.1">
    <property type="nucleotide sequence ID" value="XM_013160654.1"/>
</dbReference>
<evidence type="ECO:0000256" key="8">
    <source>
        <dbReference type="ARBA" id="ARBA00022824"/>
    </source>
</evidence>
<dbReference type="VEuPathDB" id="FungiDB:SOCG_02160"/>
<organism evidence="13 14">
    <name type="scientific">Schizosaccharomyces octosporus (strain yFS286)</name>
    <name type="common">Fission yeast</name>
    <name type="synonym">Octosporomyces octosporus</name>
    <dbReference type="NCBI Taxonomy" id="483514"/>
    <lineage>
        <taxon>Eukaryota</taxon>
        <taxon>Fungi</taxon>
        <taxon>Dikarya</taxon>
        <taxon>Ascomycota</taxon>
        <taxon>Taphrinomycotina</taxon>
        <taxon>Schizosaccharomycetes</taxon>
        <taxon>Schizosaccharomycetales</taxon>
        <taxon>Schizosaccharomycetaceae</taxon>
        <taxon>Schizosaccharomyces</taxon>
    </lineage>
</organism>
<dbReference type="eggNOG" id="KOG2941">
    <property type="taxonomic scope" value="Eukaryota"/>
</dbReference>
<dbReference type="EMBL" id="KE503206">
    <property type="protein sequence ID" value="EPX74678.1"/>
    <property type="molecule type" value="Genomic_DNA"/>
</dbReference>
<evidence type="ECO:0000256" key="11">
    <source>
        <dbReference type="ARBA" id="ARBA00024899"/>
    </source>
</evidence>
<gene>
    <name evidence="13" type="ORF">SOCG_02160</name>
</gene>
<keyword evidence="7" id="KW-0812">Transmembrane</keyword>
<evidence type="ECO:0000256" key="12">
    <source>
        <dbReference type="SAM" id="SignalP"/>
    </source>
</evidence>
<sequence length="423" mass="48600">MLVIRILLFLSLVIFINSRRSAKSKRIIILVLGRIDQSPRMQYHALSFAKEGWEVNLVGYQDKKASGLFRSHQNIKIHAIPTLPKQFSFRSRLSFLLIAPAKILHQLLSLLFIIFKIKQSSYFLVQNPPSIPTFFLGHVLFLLRGTRFVIDWHNFGYTILALKLGKNHLFVKILRIYERILAKYAYCHITVSHSMQRVLEGWGIRPCHVCYDRPPAHFQPLQASTRTSDLQVIPADFDPRIEKLLVTSTSWTPDENIYALWDALKMYSETQNAVPLLVLVTGKGPGKADFVKHIEKNPLENIRFCLPWFSSEDYPRAIACADFGVSLHQSSSGYDLPMKVVDLFGCGVPVVAWNFPAISELVHDNENGFIVDNYVELYKKIEMLCSDERMLQSVRQGALDESKIRWDDEWTKTIPQLFTLDSS</sequence>
<comment type="pathway">
    <text evidence="2">Protein modification; protein glycosylation.</text>
</comment>
<accession>S9Q4X3</accession>
<keyword evidence="10" id="KW-0472">Membrane</keyword>
<feature type="signal peptide" evidence="12">
    <location>
        <begin position="1"/>
        <end position="18"/>
    </location>
</feature>
<dbReference type="PANTHER" id="PTHR13036">
    <property type="entry name" value="BETA1,4 MANNOSYLTRANSFERASE"/>
    <property type="match status" value="1"/>
</dbReference>
<feature type="chain" id="PRO_5004554919" description="Chitobiosyldiphosphodolichol beta-mannosyltransferase" evidence="12">
    <location>
        <begin position="19"/>
        <end position="423"/>
    </location>
</feature>
<dbReference type="GeneID" id="25031138"/>
<evidence type="ECO:0000256" key="3">
    <source>
        <dbReference type="ARBA" id="ARBA00012611"/>
    </source>
</evidence>
<evidence type="ECO:0000313" key="13">
    <source>
        <dbReference type="EMBL" id="EPX74678.1"/>
    </source>
</evidence>
<evidence type="ECO:0000256" key="9">
    <source>
        <dbReference type="ARBA" id="ARBA00022989"/>
    </source>
</evidence>
<evidence type="ECO:0000256" key="7">
    <source>
        <dbReference type="ARBA" id="ARBA00022692"/>
    </source>
</evidence>
<dbReference type="EC" id="2.4.1.142" evidence="3"/>